<dbReference type="RefSeq" id="WP_089747283.1">
    <property type="nucleotide sequence ID" value="NZ_FOGF01000031.1"/>
</dbReference>
<dbReference type="InterPro" id="IPR002575">
    <property type="entry name" value="Aminoglycoside_PTrfase"/>
</dbReference>
<dbReference type="STRING" id="137733.SAMN05421767_13126"/>
<dbReference type="Gene3D" id="3.90.1200.10">
    <property type="match status" value="1"/>
</dbReference>
<keyword evidence="2" id="KW-0808">Transferase</keyword>
<sequence>MDVYMDYSGWELEPVGGDTGQAYKGTKDQERVFLKRNSSPFLAALSAEGITPKLIWTKRVGNGDVITAQEWLTGRVLSSDEMSSTEVINLLQQIHHSATLYNMLTRISCEEYIPERFLVEYFEDLHVALRENYFLNTVVDYLSENLPFVSKGDMTVCHGDLNRRNFFKEDNGRLYLVDWEMVRLAEPLSDLTMVMVQYIEPSQWNEWLECYGVKFSKNVHHRVKWYSLMNCLFLIKKNYYEEKFQEMNQKITLAKYILANY</sequence>
<proteinExistence type="predicted"/>
<evidence type="ECO:0000313" key="2">
    <source>
        <dbReference type="EMBL" id="SER28203.1"/>
    </source>
</evidence>
<dbReference type="SUPFAM" id="SSF56112">
    <property type="entry name" value="Protein kinase-like (PK-like)"/>
    <property type="match status" value="1"/>
</dbReference>
<organism evidence="2 3">
    <name type="scientific">Granulicatella balaenopterae</name>
    <dbReference type="NCBI Taxonomy" id="137733"/>
    <lineage>
        <taxon>Bacteria</taxon>
        <taxon>Bacillati</taxon>
        <taxon>Bacillota</taxon>
        <taxon>Bacilli</taxon>
        <taxon>Lactobacillales</taxon>
        <taxon>Carnobacteriaceae</taxon>
        <taxon>Granulicatella</taxon>
    </lineage>
</organism>
<dbReference type="PANTHER" id="PTHR40086:SF1">
    <property type="entry name" value="CELL CYCLE REGULATOR CCRZ"/>
    <property type="match status" value="1"/>
</dbReference>
<keyword evidence="3" id="KW-1185">Reference proteome</keyword>
<dbReference type="InterPro" id="IPR052077">
    <property type="entry name" value="CcrZ_PhaseVar_Mediator"/>
</dbReference>
<dbReference type="InterPro" id="IPR011009">
    <property type="entry name" value="Kinase-like_dom_sf"/>
</dbReference>
<feature type="domain" description="Aminoglycoside phosphotransferase" evidence="1">
    <location>
        <begin position="30"/>
        <end position="225"/>
    </location>
</feature>
<accession>A0A1H9MYM4</accession>
<evidence type="ECO:0000313" key="3">
    <source>
        <dbReference type="Proteomes" id="UP000198556"/>
    </source>
</evidence>
<evidence type="ECO:0000259" key="1">
    <source>
        <dbReference type="Pfam" id="PF01636"/>
    </source>
</evidence>
<dbReference type="GO" id="GO:0016301">
    <property type="term" value="F:kinase activity"/>
    <property type="evidence" value="ECO:0007669"/>
    <property type="project" value="UniProtKB-KW"/>
</dbReference>
<gene>
    <name evidence="2" type="ORF">SAMN05421767_13126</name>
</gene>
<dbReference type="Pfam" id="PF01636">
    <property type="entry name" value="APH"/>
    <property type="match status" value="1"/>
</dbReference>
<reference evidence="2 3" key="1">
    <citation type="submission" date="2016-10" db="EMBL/GenBank/DDBJ databases">
        <authorList>
            <person name="de Groot N.N."/>
        </authorList>
    </citation>
    <scope>NUCLEOTIDE SEQUENCE [LARGE SCALE GENOMIC DNA]</scope>
    <source>
        <strain evidence="2 3">DSM 15827</strain>
    </source>
</reference>
<dbReference type="AlphaFoldDB" id="A0A1H9MYM4"/>
<name>A0A1H9MYM4_9LACT</name>
<keyword evidence="2" id="KW-0418">Kinase</keyword>
<dbReference type="OrthoDB" id="3171511at2"/>
<dbReference type="PANTHER" id="PTHR40086">
    <property type="entry name" value="PHOSPHOTRANSFERASE YTMP-RELATED"/>
    <property type="match status" value="1"/>
</dbReference>
<dbReference type="Proteomes" id="UP000198556">
    <property type="component" value="Unassembled WGS sequence"/>
</dbReference>
<dbReference type="EMBL" id="FOGF01000031">
    <property type="protein sequence ID" value="SER28203.1"/>
    <property type="molecule type" value="Genomic_DNA"/>
</dbReference>
<protein>
    <submittedName>
        <fullName evidence="2">Thiamine kinase</fullName>
    </submittedName>
</protein>